<name>A0A3M0ABP1_9GAMM</name>
<dbReference type="GO" id="GO:0031543">
    <property type="term" value="F:peptidyl-proline dioxygenase activity"/>
    <property type="evidence" value="ECO:0007669"/>
    <property type="project" value="TreeGrafter"/>
</dbReference>
<gene>
    <name evidence="8" type="ORF">DFR27_0534</name>
</gene>
<dbReference type="SMART" id="SM00702">
    <property type="entry name" value="P4Hc"/>
    <property type="match status" value="1"/>
</dbReference>
<dbReference type="InterPro" id="IPR051559">
    <property type="entry name" value="HIF_prolyl_hydroxylases"/>
</dbReference>
<accession>A0A3M0ABP1</accession>
<dbReference type="GO" id="GO:0071456">
    <property type="term" value="P:cellular response to hypoxia"/>
    <property type="evidence" value="ECO:0007669"/>
    <property type="project" value="TreeGrafter"/>
</dbReference>
<keyword evidence="6" id="KW-0408">Iron</keyword>
<organism evidence="8 9">
    <name type="scientific">Umboniibacter marinipuniceus</name>
    <dbReference type="NCBI Taxonomy" id="569599"/>
    <lineage>
        <taxon>Bacteria</taxon>
        <taxon>Pseudomonadati</taxon>
        <taxon>Pseudomonadota</taxon>
        <taxon>Gammaproteobacteria</taxon>
        <taxon>Cellvibrionales</taxon>
        <taxon>Cellvibrionaceae</taxon>
        <taxon>Umboniibacter</taxon>
    </lineage>
</organism>
<dbReference type="RefSeq" id="WP_121875906.1">
    <property type="nucleotide sequence ID" value="NZ_REFJ01000001.1"/>
</dbReference>
<dbReference type="InterPro" id="IPR005123">
    <property type="entry name" value="Oxoglu/Fe-dep_dioxygenase_dom"/>
</dbReference>
<sequence>MIDIPQQIASEIARVGYCILPNALPAELCTTLTQAARAETDRKYRQAGIGRADQHQQDRSIRSDEIDWIDDGSEPGKAWLAWCSELQAALNQCLFLGLFSFECHFAHYAPGRFYGRHLDAFKGRTNRVLSLVTYLNSGWQSSDGGELVLYQDEADQRGVAVLPEAGTVVVFLSDEFPHEVLPAKVDRYSIAGWFRVNTSSGRSIDPPS</sequence>
<evidence type="ECO:0000256" key="3">
    <source>
        <dbReference type="ARBA" id="ARBA00022896"/>
    </source>
</evidence>
<dbReference type="GO" id="GO:0008198">
    <property type="term" value="F:ferrous iron binding"/>
    <property type="evidence" value="ECO:0007669"/>
    <property type="project" value="TreeGrafter"/>
</dbReference>
<dbReference type="PROSITE" id="PS51471">
    <property type="entry name" value="FE2OG_OXY"/>
    <property type="match status" value="1"/>
</dbReference>
<evidence type="ECO:0000256" key="4">
    <source>
        <dbReference type="ARBA" id="ARBA00022964"/>
    </source>
</evidence>
<dbReference type="Gene3D" id="2.60.120.620">
    <property type="entry name" value="q2cbj1_9rhob like domain"/>
    <property type="match status" value="1"/>
</dbReference>
<evidence type="ECO:0000256" key="6">
    <source>
        <dbReference type="ARBA" id="ARBA00023004"/>
    </source>
</evidence>
<evidence type="ECO:0000256" key="5">
    <source>
        <dbReference type="ARBA" id="ARBA00023002"/>
    </source>
</evidence>
<keyword evidence="9" id="KW-1185">Reference proteome</keyword>
<feature type="domain" description="Fe2OG dioxygenase" evidence="7">
    <location>
        <begin position="99"/>
        <end position="196"/>
    </location>
</feature>
<dbReference type="PANTHER" id="PTHR12907">
    <property type="entry name" value="EGL NINE HOMOLOG-RELATED"/>
    <property type="match status" value="1"/>
</dbReference>
<evidence type="ECO:0000256" key="2">
    <source>
        <dbReference type="ARBA" id="ARBA00022723"/>
    </source>
</evidence>
<comment type="cofactor">
    <cofactor evidence="1">
        <name>L-ascorbate</name>
        <dbReference type="ChEBI" id="CHEBI:38290"/>
    </cofactor>
</comment>
<keyword evidence="3" id="KW-0847">Vitamin C</keyword>
<keyword evidence="5" id="KW-0560">Oxidoreductase</keyword>
<keyword evidence="4" id="KW-0223">Dioxygenase</keyword>
<dbReference type="AlphaFoldDB" id="A0A3M0ABP1"/>
<evidence type="ECO:0000313" key="8">
    <source>
        <dbReference type="EMBL" id="RMA82583.1"/>
    </source>
</evidence>
<evidence type="ECO:0000259" key="7">
    <source>
        <dbReference type="PROSITE" id="PS51471"/>
    </source>
</evidence>
<dbReference type="GO" id="GO:0031418">
    <property type="term" value="F:L-ascorbic acid binding"/>
    <property type="evidence" value="ECO:0007669"/>
    <property type="project" value="UniProtKB-KW"/>
</dbReference>
<dbReference type="EMBL" id="REFJ01000001">
    <property type="protein sequence ID" value="RMA82583.1"/>
    <property type="molecule type" value="Genomic_DNA"/>
</dbReference>
<dbReference type="Pfam" id="PF13640">
    <property type="entry name" value="2OG-FeII_Oxy_3"/>
    <property type="match status" value="1"/>
</dbReference>
<dbReference type="OrthoDB" id="9783171at2"/>
<dbReference type="InterPro" id="IPR006620">
    <property type="entry name" value="Pro_4_hyd_alph"/>
</dbReference>
<comment type="caution">
    <text evidence="8">The sequence shown here is derived from an EMBL/GenBank/DDBJ whole genome shotgun (WGS) entry which is preliminary data.</text>
</comment>
<dbReference type="Proteomes" id="UP000267187">
    <property type="component" value="Unassembled WGS sequence"/>
</dbReference>
<reference evidence="8 9" key="1">
    <citation type="submission" date="2018-10" db="EMBL/GenBank/DDBJ databases">
        <title>Genomic Encyclopedia of Type Strains, Phase IV (KMG-IV): sequencing the most valuable type-strain genomes for metagenomic binning, comparative biology and taxonomic classification.</title>
        <authorList>
            <person name="Goeker M."/>
        </authorList>
    </citation>
    <scope>NUCLEOTIDE SEQUENCE [LARGE SCALE GENOMIC DNA]</scope>
    <source>
        <strain evidence="8 9">DSM 25080</strain>
    </source>
</reference>
<proteinExistence type="predicted"/>
<dbReference type="InterPro" id="IPR044862">
    <property type="entry name" value="Pro_4_hyd_alph_FE2OG_OXY"/>
</dbReference>
<dbReference type="PANTHER" id="PTHR12907:SF26">
    <property type="entry name" value="HIF PROLYL HYDROXYLASE, ISOFORM C"/>
    <property type="match status" value="1"/>
</dbReference>
<protein>
    <submittedName>
        <fullName evidence="8">SM-20-related protein</fullName>
    </submittedName>
</protein>
<keyword evidence="2" id="KW-0479">Metal-binding</keyword>
<evidence type="ECO:0000313" key="9">
    <source>
        <dbReference type="Proteomes" id="UP000267187"/>
    </source>
</evidence>
<evidence type="ECO:0000256" key="1">
    <source>
        <dbReference type="ARBA" id="ARBA00001961"/>
    </source>
</evidence>